<name>A8XQY2_CAEBR</name>
<dbReference type="RefSeq" id="XP_002643999.1">
    <property type="nucleotide sequence ID" value="XM_002643953.1"/>
</dbReference>
<dbReference type="eggNOG" id="ENOG502TC9D">
    <property type="taxonomic scope" value="Eukaryota"/>
</dbReference>
<organism evidence="5 6">
    <name type="scientific">Caenorhabditis briggsae</name>
    <dbReference type="NCBI Taxonomy" id="6238"/>
    <lineage>
        <taxon>Eukaryota</taxon>
        <taxon>Metazoa</taxon>
        <taxon>Ecdysozoa</taxon>
        <taxon>Nematoda</taxon>
        <taxon>Chromadorea</taxon>
        <taxon>Rhabditida</taxon>
        <taxon>Rhabditina</taxon>
        <taxon>Rhabditomorpha</taxon>
        <taxon>Rhabditoidea</taxon>
        <taxon>Rhabditidae</taxon>
        <taxon>Peloderinae</taxon>
        <taxon>Caenorhabditis</taxon>
    </lineage>
</organism>
<keyword evidence="3" id="KW-0472">Membrane</keyword>
<reference evidence="5 6" key="1">
    <citation type="journal article" date="2003" name="PLoS Biol.">
        <title>The genome sequence of Caenorhabditis briggsae: a platform for comparative genomics.</title>
        <authorList>
            <person name="Stein L.D."/>
            <person name="Bao Z."/>
            <person name="Blasiar D."/>
            <person name="Blumenthal T."/>
            <person name="Brent M.R."/>
            <person name="Chen N."/>
            <person name="Chinwalla A."/>
            <person name="Clarke L."/>
            <person name="Clee C."/>
            <person name="Coghlan A."/>
            <person name="Coulson A."/>
            <person name="D'Eustachio P."/>
            <person name="Fitch D.H."/>
            <person name="Fulton L.A."/>
            <person name="Fulton R.E."/>
            <person name="Griffiths-Jones S."/>
            <person name="Harris T.W."/>
            <person name="Hillier L.W."/>
            <person name="Kamath R."/>
            <person name="Kuwabara P.E."/>
            <person name="Mardis E.R."/>
            <person name="Marra M.A."/>
            <person name="Miner T.L."/>
            <person name="Minx P."/>
            <person name="Mullikin J.C."/>
            <person name="Plumb R.W."/>
            <person name="Rogers J."/>
            <person name="Schein J.E."/>
            <person name="Sohrmann M."/>
            <person name="Spieth J."/>
            <person name="Stajich J.E."/>
            <person name="Wei C."/>
            <person name="Willey D."/>
            <person name="Wilson R.K."/>
            <person name="Durbin R."/>
            <person name="Waterston R.H."/>
        </authorList>
    </citation>
    <scope>NUCLEOTIDE SEQUENCE [LARGE SCALE GENOMIC DNA]</scope>
    <source>
        <strain evidence="5 6">AF16</strain>
    </source>
</reference>
<dbReference type="SUPFAM" id="SSF49854">
    <property type="entry name" value="Spermadhesin, CUB domain"/>
    <property type="match status" value="1"/>
</dbReference>
<dbReference type="HOGENOM" id="CLU_024418_0_0_1"/>
<sequence length="739" mass="85085">MDSFFIYFIHFALFLSQSVLCSEVLLFIRTCTLRNQKLYLPTRWSDSGMMILDRWSLLRTDTFGSFRYFFAFFLSRLYLSVPRLISRMNRLAQEILNVSMVVVGSRESERTDERSYLADVGQGFLIKWDESCYSNTDAPHYIFNREILDPYYCGPHLRYIGNEVVTVQKEKRAKSQFYCRYHMVPLNSNITSETIYVISGTSNTFDVFDGNNERYKITGQIVSRDYWKYVDFEKQYSGTYWQGADLEYIYAITTKRSCVCQDEPVEVSNGQVIHIQSPGFPDFMCPSSKCEKRVTFSKYNGSDEYIQRALVTLEARAKTGTNFSLVSTNFDVRFDNDIYSTVFTNFLLEPVDMKVEHSTQLNLYHGPEGHFNMTIRSIQIRKDCACSLFKQKKYDKQEHKIKIKIPAHCELIFCDWTIASGGKKEMTVKIDNGKENDEVHIWNQNSMEKYNSTQLKQPRKLYLTTCSDTHVSFRRNTSGVLQQNFPSLVTVSWITASDTMCYKQSNVSLTTTPQAFISPNYPLPYNFFGTCQTLLVAPDNHYIKLNVSDFDVENIHDHVSFYDGNNTSSEFLLEQLTGTHQALTLSSSCNMMTVNFFSDGSHGRRGYHFIAFAVANPTPKSTEVAMPTMEETSSNKLGKLTQIMDHLQSNDSFVDPFWLIESENATTSGTDNLQNSGSKHGFFFYLFYTFCVVFITIGTLFGGFALYKNLYPKKPETSFANEMVRFRNDDTGSVVTIEN</sequence>
<dbReference type="Gene3D" id="2.60.120.290">
    <property type="entry name" value="Spermadhesin, CUB domain"/>
    <property type="match status" value="1"/>
</dbReference>
<reference evidence="5 6" key="2">
    <citation type="journal article" date="2011" name="PLoS Genet.">
        <title>Caenorhabditis briggsae recombinant inbred line genotypes reveal inter-strain incompatibility and the evolution of recombination.</title>
        <authorList>
            <person name="Ross J.A."/>
            <person name="Koboldt D.C."/>
            <person name="Staisch J.E."/>
            <person name="Chamberlin H.M."/>
            <person name="Gupta B.P."/>
            <person name="Miller R.D."/>
            <person name="Baird S.E."/>
            <person name="Haag E.S."/>
        </authorList>
    </citation>
    <scope>NUCLEOTIDE SEQUENCE [LARGE SCALE GENOMIC DNA]</scope>
    <source>
        <strain evidence="5 6">AF16</strain>
    </source>
</reference>
<keyword evidence="1" id="KW-1015">Disulfide bond</keyword>
<keyword evidence="3" id="KW-0812">Transmembrane</keyword>
<dbReference type="WormBase" id="CBG17382">
    <property type="protein sequence ID" value="CBP44571"/>
    <property type="gene ID" value="WBGene00037026"/>
    <property type="gene designation" value="Cbr-dsl-4"/>
</dbReference>
<dbReference type="CTD" id="8585992"/>
<protein>
    <submittedName>
        <fullName evidence="5">Protein CBG17382</fullName>
    </submittedName>
</protein>
<proteinExistence type="predicted"/>
<evidence type="ECO:0000313" key="7">
    <source>
        <dbReference type="WormBase" id="CBG17382"/>
    </source>
</evidence>
<accession>A8XQY2</accession>
<dbReference type="STRING" id="6238.A8XQY2"/>
<dbReference type="KEGG" id="cbr:CBG_17382"/>
<dbReference type="InterPro" id="IPR000859">
    <property type="entry name" value="CUB_dom"/>
</dbReference>
<dbReference type="InParanoid" id="A8XQY2"/>
<keyword evidence="3" id="KW-1133">Transmembrane helix</keyword>
<dbReference type="InterPro" id="IPR035914">
    <property type="entry name" value="Sperma_CUB_dom_sf"/>
</dbReference>
<dbReference type="EMBL" id="HE600924">
    <property type="protein sequence ID" value="CAP35057.1"/>
    <property type="molecule type" value="Genomic_DNA"/>
</dbReference>
<evidence type="ECO:0000313" key="6">
    <source>
        <dbReference type="Proteomes" id="UP000008549"/>
    </source>
</evidence>
<gene>
    <name evidence="7" type="primary">dsl-4</name>
    <name evidence="5 7" type="ORF">CBG17382</name>
    <name evidence="5" type="ORF">CBG_17382</name>
</gene>
<feature type="domain" description="CUB" evidence="4">
    <location>
        <begin position="501"/>
        <end position="614"/>
    </location>
</feature>
<dbReference type="SMART" id="SM00042">
    <property type="entry name" value="CUB"/>
    <property type="match status" value="1"/>
</dbReference>
<evidence type="ECO:0000256" key="3">
    <source>
        <dbReference type="SAM" id="Phobius"/>
    </source>
</evidence>
<keyword evidence="6" id="KW-1185">Reference proteome</keyword>
<dbReference type="AlphaFoldDB" id="A8XQY2"/>
<dbReference type="PANTHER" id="PTHR39385">
    <property type="entry name" value="PROTEIN CBG20422"/>
    <property type="match status" value="1"/>
</dbReference>
<feature type="transmembrane region" description="Helical" evidence="3">
    <location>
        <begin position="682"/>
        <end position="707"/>
    </location>
</feature>
<evidence type="ECO:0000313" key="5">
    <source>
        <dbReference type="EMBL" id="CAP35057.1"/>
    </source>
</evidence>
<evidence type="ECO:0000256" key="2">
    <source>
        <dbReference type="PROSITE-ProRule" id="PRU00059"/>
    </source>
</evidence>
<dbReference type="PROSITE" id="PS01180">
    <property type="entry name" value="CUB"/>
    <property type="match status" value="1"/>
</dbReference>
<evidence type="ECO:0000259" key="4">
    <source>
        <dbReference type="PROSITE" id="PS01180"/>
    </source>
</evidence>
<dbReference type="GeneID" id="8585992"/>
<dbReference type="Pfam" id="PF00431">
    <property type="entry name" value="CUB"/>
    <property type="match status" value="1"/>
</dbReference>
<comment type="caution">
    <text evidence="2">Lacks conserved residue(s) required for the propagation of feature annotation.</text>
</comment>
<dbReference type="Proteomes" id="UP000008549">
    <property type="component" value="Unassembled WGS sequence"/>
</dbReference>
<dbReference type="PANTHER" id="PTHR39385:SF4">
    <property type="entry name" value="CUB DOMAIN-CONTAINING PROTEIN"/>
    <property type="match status" value="1"/>
</dbReference>
<evidence type="ECO:0000256" key="1">
    <source>
        <dbReference type="ARBA" id="ARBA00023157"/>
    </source>
</evidence>
<dbReference type="CDD" id="cd00041">
    <property type="entry name" value="CUB"/>
    <property type="match status" value="1"/>
</dbReference>
<dbReference type="OMA" id="HGRRGYH"/>